<dbReference type="PANTHER" id="PTHR43261:SF1">
    <property type="entry name" value="RIBOSOME-RELEASING FACTOR 2, MITOCHONDRIAL"/>
    <property type="match status" value="1"/>
</dbReference>
<dbReference type="GO" id="GO:0032790">
    <property type="term" value="P:ribosome disassembly"/>
    <property type="evidence" value="ECO:0007669"/>
    <property type="project" value="TreeGrafter"/>
</dbReference>
<feature type="non-terminal residue" evidence="7">
    <location>
        <position position="1"/>
    </location>
</feature>
<dbReference type="CDD" id="cd03713">
    <property type="entry name" value="EFG_mtEFG_C"/>
    <property type="match status" value="1"/>
</dbReference>
<dbReference type="CDD" id="cd04088">
    <property type="entry name" value="EFG_mtEFG_II"/>
    <property type="match status" value="1"/>
</dbReference>
<dbReference type="Pfam" id="PF03764">
    <property type="entry name" value="EFG_IV"/>
    <property type="match status" value="1"/>
</dbReference>
<name>X0RK07_9ZZZZ</name>
<keyword evidence="3" id="KW-0648">Protein biosynthesis</keyword>
<dbReference type="InterPro" id="IPR005517">
    <property type="entry name" value="Transl_elong_EFG/EF2_IV"/>
</dbReference>
<evidence type="ECO:0000256" key="2">
    <source>
        <dbReference type="ARBA" id="ARBA00022768"/>
    </source>
</evidence>
<sequence length="381" mass="42408">QPETRSVTTKEPLASLAFKVAMDQGRRMTYVRIYSGTMKTGSVVYNSTKNVTERVARAMRMHANKRERIDKALCGDIVAVMGLKETITGDTLCDKDHPLLLEAMEFDQPVISMAVEPKQVKDQERLIDTLQKIDDEDPTFRFALDEDTGQMIISGMGELHLEVLAQRLRREFSLAVNTGKPQVVYRETVSKKATTESVFDREWGGVMHFAGVTIEVSPMDRGTGNRFVNKCSNPLMTEEFIDSVDEGIREASESGVLMGYPVIDVETTLFDATLKEQFSTPLSFKIVASMAFRKACESASSVLLEPIMKVEIIVPEEFVGDVINDLNTRGGRIERITTKGPAKILAAIVPLSNMFGYSTALRSSSQGRATFTMQFSHYDKA</sequence>
<dbReference type="FunFam" id="3.30.70.240:FF:000001">
    <property type="entry name" value="Elongation factor G"/>
    <property type="match status" value="1"/>
</dbReference>
<dbReference type="InterPro" id="IPR014721">
    <property type="entry name" value="Ribsml_uS5_D2-typ_fold_subgr"/>
</dbReference>
<protein>
    <recommendedName>
        <fullName evidence="8">Elongation factor G</fullName>
    </recommendedName>
</protein>
<evidence type="ECO:0008006" key="8">
    <source>
        <dbReference type="Google" id="ProtNLM"/>
    </source>
</evidence>
<evidence type="ECO:0000256" key="1">
    <source>
        <dbReference type="ARBA" id="ARBA00022741"/>
    </source>
</evidence>
<organism evidence="7">
    <name type="scientific">marine sediment metagenome</name>
    <dbReference type="NCBI Taxonomy" id="412755"/>
    <lineage>
        <taxon>unclassified sequences</taxon>
        <taxon>metagenomes</taxon>
        <taxon>ecological metagenomes</taxon>
    </lineage>
</organism>
<dbReference type="GO" id="GO:0003746">
    <property type="term" value="F:translation elongation factor activity"/>
    <property type="evidence" value="ECO:0007669"/>
    <property type="project" value="UniProtKB-KW"/>
</dbReference>
<gene>
    <name evidence="7" type="ORF">S01H1_10092</name>
</gene>
<dbReference type="FunFam" id="3.30.70.870:FF:000001">
    <property type="entry name" value="Elongation factor G"/>
    <property type="match status" value="1"/>
</dbReference>
<dbReference type="CDD" id="cd16262">
    <property type="entry name" value="EFG_III"/>
    <property type="match status" value="1"/>
</dbReference>
<dbReference type="Pfam" id="PF14492">
    <property type="entry name" value="EFG_III"/>
    <property type="match status" value="1"/>
</dbReference>
<dbReference type="EMBL" id="BARS01005156">
    <property type="protein sequence ID" value="GAF69123.1"/>
    <property type="molecule type" value="Genomic_DNA"/>
</dbReference>
<accession>X0RK07</accession>
<dbReference type="PANTHER" id="PTHR43261">
    <property type="entry name" value="TRANSLATION ELONGATION FACTOR G-RELATED"/>
    <property type="match status" value="1"/>
</dbReference>
<dbReference type="SMART" id="SM00889">
    <property type="entry name" value="EFG_IV"/>
    <property type="match status" value="1"/>
</dbReference>
<evidence type="ECO:0000313" key="7">
    <source>
        <dbReference type="EMBL" id="GAF69123.1"/>
    </source>
</evidence>
<proteinExistence type="predicted"/>
<dbReference type="SMART" id="SM00838">
    <property type="entry name" value="EFG_C"/>
    <property type="match status" value="1"/>
</dbReference>
<dbReference type="Pfam" id="PF03144">
    <property type="entry name" value="GTP_EFTU_D2"/>
    <property type="match status" value="1"/>
</dbReference>
<dbReference type="SUPFAM" id="SSF50447">
    <property type="entry name" value="Translation proteins"/>
    <property type="match status" value="1"/>
</dbReference>
<dbReference type="InterPro" id="IPR004161">
    <property type="entry name" value="EFTu-like_2"/>
</dbReference>
<dbReference type="InterPro" id="IPR035647">
    <property type="entry name" value="EFG_III/V"/>
</dbReference>
<evidence type="ECO:0000259" key="6">
    <source>
        <dbReference type="SMART" id="SM00889"/>
    </source>
</evidence>
<dbReference type="Gene3D" id="3.30.70.240">
    <property type="match status" value="1"/>
</dbReference>
<reference evidence="7" key="1">
    <citation type="journal article" date="2014" name="Front. Microbiol.">
        <title>High frequency of phylogenetically diverse reductive dehalogenase-homologous genes in deep subseafloor sedimentary metagenomes.</title>
        <authorList>
            <person name="Kawai M."/>
            <person name="Futagami T."/>
            <person name="Toyoda A."/>
            <person name="Takaki Y."/>
            <person name="Nishi S."/>
            <person name="Hori S."/>
            <person name="Arai W."/>
            <person name="Tsubouchi T."/>
            <person name="Morono Y."/>
            <person name="Uchiyama I."/>
            <person name="Ito T."/>
            <person name="Fujiyama A."/>
            <person name="Inagaki F."/>
            <person name="Takami H."/>
        </authorList>
    </citation>
    <scope>NUCLEOTIDE SEQUENCE</scope>
    <source>
        <strain evidence="7">Expedition CK06-06</strain>
    </source>
</reference>
<dbReference type="InterPro" id="IPR009000">
    <property type="entry name" value="Transl_B-barrel_sf"/>
</dbReference>
<dbReference type="CDD" id="cd01680">
    <property type="entry name" value="EFG_like_IV"/>
    <property type="match status" value="1"/>
</dbReference>
<dbReference type="SUPFAM" id="SSF54980">
    <property type="entry name" value="EF-G C-terminal domain-like"/>
    <property type="match status" value="2"/>
</dbReference>
<dbReference type="InterPro" id="IPR041095">
    <property type="entry name" value="EFG_II"/>
</dbReference>
<dbReference type="Gene3D" id="2.40.30.10">
    <property type="entry name" value="Translation factors"/>
    <property type="match status" value="1"/>
</dbReference>
<dbReference type="Gene3D" id="3.30.230.10">
    <property type="match status" value="1"/>
</dbReference>
<evidence type="ECO:0000259" key="5">
    <source>
        <dbReference type="SMART" id="SM00838"/>
    </source>
</evidence>
<dbReference type="InterPro" id="IPR009022">
    <property type="entry name" value="EFG_III"/>
</dbReference>
<dbReference type="InterPro" id="IPR020568">
    <property type="entry name" value="Ribosomal_Su5_D2-typ_SF"/>
</dbReference>
<dbReference type="Gene3D" id="3.30.70.870">
    <property type="entry name" value="Elongation Factor G (Translational Gtpase), domain 3"/>
    <property type="match status" value="1"/>
</dbReference>
<keyword evidence="4" id="KW-0342">GTP-binding</keyword>
<dbReference type="Pfam" id="PF00679">
    <property type="entry name" value="EFG_C"/>
    <property type="match status" value="1"/>
</dbReference>
<dbReference type="InterPro" id="IPR035649">
    <property type="entry name" value="EFG_V"/>
</dbReference>
<feature type="domain" description="Elongation factor EFG" evidence="5">
    <location>
        <begin position="302"/>
        <end position="381"/>
    </location>
</feature>
<evidence type="ECO:0000256" key="4">
    <source>
        <dbReference type="ARBA" id="ARBA00023134"/>
    </source>
</evidence>
<dbReference type="InterPro" id="IPR000640">
    <property type="entry name" value="EFG_V-like"/>
</dbReference>
<feature type="domain" description="Translation elongation factor EFG/EF2" evidence="6">
    <location>
        <begin position="182"/>
        <end position="300"/>
    </location>
</feature>
<dbReference type="FunFam" id="2.40.30.10:FF:000006">
    <property type="entry name" value="Elongation factor G"/>
    <property type="match status" value="1"/>
</dbReference>
<dbReference type="GO" id="GO:0005525">
    <property type="term" value="F:GTP binding"/>
    <property type="evidence" value="ECO:0007669"/>
    <property type="project" value="UniProtKB-KW"/>
</dbReference>
<keyword evidence="1" id="KW-0547">Nucleotide-binding</keyword>
<dbReference type="SUPFAM" id="SSF54211">
    <property type="entry name" value="Ribosomal protein S5 domain 2-like"/>
    <property type="match status" value="1"/>
</dbReference>
<evidence type="ECO:0000256" key="3">
    <source>
        <dbReference type="ARBA" id="ARBA00022917"/>
    </source>
</evidence>
<dbReference type="AlphaFoldDB" id="X0RK07"/>
<comment type="caution">
    <text evidence="7">The sequence shown here is derived from an EMBL/GenBank/DDBJ whole genome shotgun (WGS) entry which is preliminary data.</text>
</comment>
<keyword evidence="2" id="KW-0251">Elongation factor</keyword>